<gene>
    <name evidence="1" type="ORF">EZS27_020981</name>
</gene>
<organism evidence="1">
    <name type="scientific">termite gut metagenome</name>
    <dbReference type="NCBI Taxonomy" id="433724"/>
    <lineage>
        <taxon>unclassified sequences</taxon>
        <taxon>metagenomes</taxon>
        <taxon>organismal metagenomes</taxon>
    </lineage>
</organism>
<dbReference type="EMBL" id="SNRY01001522">
    <property type="protein sequence ID" value="KAA6330298.1"/>
    <property type="molecule type" value="Genomic_DNA"/>
</dbReference>
<accession>A0A5J4R981</accession>
<dbReference type="AlphaFoldDB" id="A0A5J4R981"/>
<evidence type="ECO:0008006" key="2">
    <source>
        <dbReference type="Google" id="ProtNLM"/>
    </source>
</evidence>
<sequence length="510" mass="56576">MKKKTTCRFSLLMISAVFFMVSCNEKSATYTNVIPADAAIVLSFDLKSTMGKAGLNDEENAELKQKLADIFGEEMNAESFALFERIIKNPAESGIDIASPLYVFFQKKTEAIAFVAKIGNKNKLKSLLNVLVSEDIATPTEKRNGYSYVTFSSGAICVFNGTTLLISNNRDNNYAATDVWMSQAEENSIIGSSAFQNMQGKKGEIKLMVSLKGFKNELDKSNAREFEDLTVISNLSFESGKISVQVESYTDNEELKRVLRQQQRIFKQQELTFLGKFPASTIAYLSLGLDGDELCDYMLENAAIYGSFLINAFGMNNLMALESLFRSVEGDLSVGLLDVTLSSVTFAAYAKVKDDSAIKTFYDAANNWGIRGDFKKVEEGRYVYESGGQKIYFGVKNKQLYITNDNTIYKNITENVNGKSLKDAEFVSNIKESSQYLVVSMDNILNMPTVRFLTAMGEGAYGGYISIASCISHLEITGQDNIGEINLCFKDKETNALKQIVDVAKRYSGI</sequence>
<dbReference type="PROSITE" id="PS51257">
    <property type="entry name" value="PROKAR_LIPOPROTEIN"/>
    <property type="match status" value="1"/>
</dbReference>
<comment type="caution">
    <text evidence="1">The sequence shown here is derived from an EMBL/GenBank/DDBJ whole genome shotgun (WGS) entry which is preliminary data.</text>
</comment>
<dbReference type="Pfam" id="PF16120">
    <property type="entry name" value="DUF4836"/>
    <property type="match status" value="1"/>
</dbReference>
<proteinExistence type="predicted"/>
<reference evidence="1" key="1">
    <citation type="submission" date="2019-03" db="EMBL/GenBank/DDBJ databases">
        <title>Single cell metagenomics reveals metabolic interactions within the superorganism composed of flagellate Streblomastix strix and complex community of Bacteroidetes bacteria on its surface.</title>
        <authorList>
            <person name="Treitli S.C."/>
            <person name="Kolisko M."/>
            <person name="Husnik F."/>
            <person name="Keeling P."/>
            <person name="Hampl V."/>
        </authorList>
    </citation>
    <scope>NUCLEOTIDE SEQUENCE</scope>
    <source>
        <strain evidence="1">STM</strain>
    </source>
</reference>
<evidence type="ECO:0000313" key="1">
    <source>
        <dbReference type="EMBL" id="KAA6330298.1"/>
    </source>
</evidence>
<dbReference type="InterPro" id="IPR032276">
    <property type="entry name" value="DUF4836"/>
</dbReference>
<protein>
    <recommendedName>
        <fullName evidence="2">DUF4836 family protein</fullName>
    </recommendedName>
</protein>
<name>A0A5J4R981_9ZZZZ</name>